<accession>A0A137PIR9</accession>
<dbReference type="Pfam" id="PF13193">
    <property type="entry name" value="AMP-binding_C"/>
    <property type="match status" value="1"/>
</dbReference>
<keyword evidence="1" id="KW-0547">Nucleotide-binding</keyword>
<comment type="catalytic activity">
    <reaction evidence="3">
        <text>a long-chain fatty acid + ATP + CoA = a long-chain fatty acyl-CoA + AMP + diphosphate</text>
        <dbReference type="Rhea" id="RHEA:15421"/>
        <dbReference type="ChEBI" id="CHEBI:30616"/>
        <dbReference type="ChEBI" id="CHEBI:33019"/>
        <dbReference type="ChEBI" id="CHEBI:57287"/>
        <dbReference type="ChEBI" id="CHEBI:57560"/>
        <dbReference type="ChEBI" id="CHEBI:83139"/>
        <dbReference type="ChEBI" id="CHEBI:456215"/>
        <dbReference type="EC" id="6.2.1.3"/>
    </reaction>
    <physiologicalReaction direction="left-to-right" evidence="3">
        <dbReference type="Rhea" id="RHEA:15422"/>
    </physiologicalReaction>
</comment>
<dbReference type="InterPro" id="IPR000873">
    <property type="entry name" value="AMP-dep_synth/lig_dom"/>
</dbReference>
<gene>
    <name evidence="6" type="ORF">CONCODRAFT_54155</name>
</gene>
<evidence type="ECO:0000256" key="1">
    <source>
        <dbReference type="ARBA" id="ARBA00022741"/>
    </source>
</evidence>
<evidence type="ECO:0000259" key="5">
    <source>
        <dbReference type="Pfam" id="PF13193"/>
    </source>
</evidence>
<evidence type="ECO:0000313" key="6">
    <source>
        <dbReference type="EMBL" id="KXN74896.1"/>
    </source>
</evidence>
<proteinExistence type="predicted"/>
<protein>
    <submittedName>
        <fullName evidence="6">Acetyl-CoA synthetase-like protein</fullName>
    </submittedName>
</protein>
<evidence type="ECO:0000256" key="3">
    <source>
        <dbReference type="ARBA" id="ARBA00024484"/>
    </source>
</evidence>
<dbReference type="Gene3D" id="3.40.50.12780">
    <property type="entry name" value="N-terminal domain of ligase-like"/>
    <property type="match status" value="1"/>
</dbReference>
<sequence length="666" mass="75009">MDGVHAKVVREARNSDETGVFRRFDGLKELLVPPSDLPQTIPQLLEYALKNYGDRPYLGKRVKDPKTGKFGEYEYDTYNETYSKVKNVANGIYHLFQESGALSEEELNCVSIFAINRPEWWITDLACNYHSLATVGLFDTFGPEAFIYILNQTKSPIVVTSIDKIPYILAQQSKLEHLKHIVCMDPLPKGSPGGTLPHIMRSWAATVPISLMDYEELMDLGVKNSYPFHLPEPESVTTLCYTSGTTGKPKGVIITHKNLLVCSYSVYTTMYDLLSPDPASCSYMPLSHCYERALQCFDMWQGAKVGFYTGDVTMLLEDIQMVKPTGFCSVPRLLNRMYDSIAAKTIHGSGLVSALFKVALHTKMEHYKKTGETMHSFWDKVLFSKTKAILGGRTKYVISGSAPLPKQTLEFLRMVFACDVRQGYGLSETMALVSVQPAFDKYTDHVGPPFAHNEIKLVSVPEMNYSANDKPFPRGEVLVRGPNVCKGYFKRPELNETSFDDEGFYKTGDIGYIDNHGYLFLIDRKSSLFKLSQGEFISPERIESALLNHPAVMTAWVTGDRTKNYPVAIIVPDPEAFNNWVKNSFGGSKSGELKSLCQDKELSSKLLQELKEISKREKLAGFETIINIHLIPEQFSIESGLLTPTNKLCRPKLTDEFKDIIEKLYE</sequence>
<dbReference type="Pfam" id="PF00501">
    <property type="entry name" value="AMP-binding"/>
    <property type="match status" value="1"/>
</dbReference>
<dbReference type="GO" id="GO:0005524">
    <property type="term" value="F:ATP binding"/>
    <property type="evidence" value="ECO:0007669"/>
    <property type="project" value="UniProtKB-KW"/>
</dbReference>
<dbReference type="EMBL" id="KQ964419">
    <property type="protein sequence ID" value="KXN74896.1"/>
    <property type="molecule type" value="Genomic_DNA"/>
</dbReference>
<dbReference type="Proteomes" id="UP000070444">
    <property type="component" value="Unassembled WGS sequence"/>
</dbReference>
<organism evidence="6 7">
    <name type="scientific">Conidiobolus coronatus (strain ATCC 28846 / CBS 209.66 / NRRL 28638)</name>
    <name type="common">Delacroixia coronata</name>
    <dbReference type="NCBI Taxonomy" id="796925"/>
    <lineage>
        <taxon>Eukaryota</taxon>
        <taxon>Fungi</taxon>
        <taxon>Fungi incertae sedis</taxon>
        <taxon>Zoopagomycota</taxon>
        <taxon>Entomophthoromycotina</taxon>
        <taxon>Entomophthoromycetes</taxon>
        <taxon>Entomophthorales</taxon>
        <taxon>Ancylistaceae</taxon>
        <taxon>Conidiobolus</taxon>
    </lineage>
</organism>
<feature type="domain" description="AMP-binding enzyme C-terminal" evidence="5">
    <location>
        <begin position="542"/>
        <end position="585"/>
    </location>
</feature>
<dbReference type="InterPro" id="IPR045851">
    <property type="entry name" value="AMP-bd_C_sf"/>
</dbReference>
<dbReference type="Gene3D" id="3.30.300.30">
    <property type="match status" value="1"/>
</dbReference>
<keyword evidence="2" id="KW-0067">ATP-binding</keyword>
<dbReference type="PANTHER" id="PTHR43272:SF33">
    <property type="entry name" value="AMP-BINDING DOMAIN-CONTAINING PROTEIN-RELATED"/>
    <property type="match status" value="1"/>
</dbReference>
<dbReference type="PROSITE" id="PS00455">
    <property type="entry name" value="AMP_BINDING"/>
    <property type="match status" value="1"/>
</dbReference>
<dbReference type="OMA" id="LECCWDI"/>
<dbReference type="InterPro" id="IPR025110">
    <property type="entry name" value="AMP-bd_C"/>
</dbReference>
<reference evidence="6 7" key="1">
    <citation type="journal article" date="2015" name="Genome Biol. Evol.">
        <title>Phylogenomic analyses indicate that early fungi evolved digesting cell walls of algal ancestors of land plants.</title>
        <authorList>
            <person name="Chang Y."/>
            <person name="Wang S."/>
            <person name="Sekimoto S."/>
            <person name="Aerts A.L."/>
            <person name="Choi C."/>
            <person name="Clum A."/>
            <person name="LaButti K.M."/>
            <person name="Lindquist E.A."/>
            <person name="Yee Ngan C."/>
            <person name="Ohm R.A."/>
            <person name="Salamov A.A."/>
            <person name="Grigoriev I.V."/>
            <person name="Spatafora J.W."/>
            <person name="Berbee M.L."/>
        </authorList>
    </citation>
    <scope>NUCLEOTIDE SEQUENCE [LARGE SCALE GENOMIC DNA]</scope>
    <source>
        <strain evidence="6 7">NRRL 28638</strain>
    </source>
</reference>
<dbReference type="STRING" id="796925.A0A137PIR9"/>
<dbReference type="SUPFAM" id="SSF56801">
    <property type="entry name" value="Acetyl-CoA synthetase-like"/>
    <property type="match status" value="1"/>
</dbReference>
<dbReference type="GO" id="GO:0005783">
    <property type="term" value="C:endoplasmic reticulum"/>
    <property type="evidence" value="ECO:0007669"/>
    <property type="project" value="TreeGrafter"/>
</dbReference>
<feature type="domain" description="AMP-dependent synthetase/ligase" evidence="4">
    <location>
        <begin position="63"/>
        <end position="489"/>
    </location>
</feature>
<dbReference type="GO" id="GO:0016020">
    <property type="term" value="C:membrane"/>
    <property type="evidence" value="ECO:0007669"/>
    <property type="project" value="TreeGrafter"/>
</dbReference>
<dbReference type="GO" id="GO:0004467">
    <property type="term" value="F:long-chain fatty acid-CoA ligase activity"/>
    <property type="evidence" value="ECO:0007669"/>
    <property type="project" value="UniProtKB-EC"/>
</dbReference>
<dbReference type="OrthoDB" id="1700726at2759"/>
<evidence type="ECO:0000256" key="2">
    <source>
        <dbReference type="ARBA" id="ARBA00022840"/>
    </source>
</evidence>
<keyword evidence="7" id="KW-1185">Reference proteome</keyword>
<name>A0A137PIR9_CONC2</name>
<evidence type="ECO:0000259" key="4">
    <source>
        <dbReference type="Pfam" id="PF00501"/>
    </source>
</evidence>
<dbReference type="AlphaFoldDB" id="A0A137PIR9"/>
<dbReference type="InterPro" id="IPR042099">
    <property type="entry name" value="ANL_N_sf"/>
</dbReference>
<dbReference type="InterPro" id="IPR020845">
    <property type="entry name" value="AMP-binding_CS"/>
</dbReference>
<evidence type="ECO:0000313" key="7">
    <source>
        <dbReference type="Proteomes" id="UP000070444"/>
    </source>
</evidence>
<dbReference type="PANTHER" id="PTHR43272">
    <property type="entry name" value="LONG-CHAIN-FATTY-ACID--COA LIGASE"/>
    <property type="match status" value="1"/>
</dbReference>